<evidence type="ECO:0000313" key="7">
    <source>
        <dbReference type="Proteomes" id="UP001158066"/>
    </source>
</evidence>
<dbReference type="InterPro" id="IPR015424">
    <property type="entry name" value="PyrdxlP-dep_Trfase"/>
</dbReference>
<gene>
    <name evidence="4" type="primary">gcvPA</name>
    <name evidence="6" type="ORF">SAMN06296020_108116</name>
</gene>
<keyword evidence="2 4" id="KW-0560">Oxidoreductase</keyword>
<dbReference type="Gene3D" id="3.90.1150.10">
    <property type="entry name" value="Aspartate Aminotransferase, domain 1"/>
    <property type="match status" value="1"/>
</dbReference>
<dbReference type="GO" id="GO:0009116">
    <property type="term" value="P:nucleoside metabolic process"/>
    <property type="evidence" value="ECO:0007669"/>
    <property type="project" value="InterPro"/>
</dbReference>
<dbReference type="HAMAP" id="MF_00712">
    <property type="entry name" value="GcvPA"/>
    <property type="match status" value="1"/>
</dbReference>
<comment type="function">
    <text evidence="1 4">The glycine cleavage system catalyzes the degradation of glycine. The P protein binds the alpha-amino group of glycine through its pyridoxal phosphate cofactor; CO(2) is released and the remaining methylamine moiety is then transferred to the lipoamide cofactor of the H protein.</text>
</comment>
<dbReference type="Proteomes" id="UP001158066">
    <property type="component" value="Unassembled WGS sequence"/>
</dbReference>
<dbReference type="GO" id="GO:0004375">
    <property type="term" value="F:glycine dehydrogenase (decarboxylating) activity"/>
    <property type="evidence" value="ECO:0007669"/>
    <property type="project" value="UniProtKB-EC"/>
</dbReference>
<evidence type="ECO:0000256" key="2">
    <source>
        <dbReference type="ARBA" id="ARBA00023002"/>
    </source>
</evidence>
<dbReference type="PIRSF" id="PIRSF006815">
    <property type="entry name" value="GcvPA"/>
    <property type="match status" value="1"/>
</dbReference>
<keyword evidence="7" id="KW-1185">Reference proteome</keyword>
<evidence type="ECO:0000256" key="4">
    <source>
        <dbReference type="HAMAP-Rule" id="MF_00712"/>
    </source>
</evidence>
<dbReference type="PANTHER" id="PTHR42806">
    <property type="entry name" value="GLYCINE CLEAVAGE SYSTEM P-PROTEIN"/>
    <property type="match status" value="1"/>
</dbReference>
<dbReference type="InterPro" id="IPR049315">
    <property type="entry name" value="GDC-P_N"/>
</dbReference>
<dbReference type="Pfam" id="PF02347">
    <property type="entry name" value="GDC-P"/>
    <property type="match status" value="1"/>
</dbReference>
<comment type="similarity">
    <text evidence="4">Belongs to the GcvP family. N-terminal subunit subfamily.</text>
</comment>
<evidence type="ECO:0000313" key="6">
    <source>
        <dbReference type="EMBL" id="SMP60359.1"/>
    </source>
</evidence>
<dbReference type="NCBIfam" id="NF001696">
    <property type="entry name" value="PRK00451.1"/>
    <property type="match status" value="1"/>
</dbReference>
<dbReference type="GO" id="GO:0019464">
    <property type="term" value="P:glycine decarboxylation via glycine cleavage system"/>
    <property type="evidence" value="ECO:0007669"/>
    <property type="project" value="UniProtKB-UniRule"/>
</dbReference>
<dbReference type="CDD" id="cd00613">
    <property type="entry name" value="GDC-P"/>
    <property type="match status" value="1"/>
</dbReference>
<feature type="domain" description="Glycine cleavage system P-protein N-terminal" evidence="5">
    <location>
        <begin position="4"/>
        <end position="441"/>
    </location>
</feature>
<name>A0AA45WWM4_9CLOT</name>
<dbReference type="InterPro" id="IPR015422">
    <property type="entry name" value="PyrdxlP-dep_Trfase_small"/>
</dbReference>
<organism evidence="6 7">
    <name type="scientific">Anoxynatronum buryatiense</name>
    <dbReference type="NCBI Taxonomy" id="489973"/>
    <lineage>
        <taxon>Bacteria</taxon>
        <taxon>Bacillati</taxon>
        <taxon>Bacillota</taxon>
        <taxon>Clostridia</taxon>
        <taxon>Eubacteriales</taxon>
        <taxon>Clostridiaceae</taxon>
        <taxon>Anoxynatronum</taxon>
    </lineage>
</organism>
<comment type="catalytic activity">
    <reaction evidence="3 4">
        <text>N(6)-[(R)-lipoyl]-L-lysyl-[glycine-cleavage complex H protein] + glycine + H(+) = N(6)-[(R)-S(8)-aminomethyldihydrolipoyl]-L-lysyl-[glycine-cleavage complex H protein] + CO2</text>
        <dbReference type="Rhea" id="RHEA:24304"/>
        <dbReference type="Rhea" id="RHEA-COMP:10494"/>
        <dbReference type="Rhea" id="RHEA-COMP:10495"/>
        <dbReference type="ChEBI" id="CHEBI:15378"/>
        <dbReference type="ChEBI" id="CHEBI:16526"/>
        <dbReference type="ChEBI" id="CHEBI:57305"/>
        <dbReference type="ChEBI" id="CHEBI:83099"/>
        <dbReference type="ChEBI" id="CHEBI:83143"/>
        <dbReference type="EC" id="1.4.4.2"/>
    </reaction>
</comment>
<dbReference type="RefSeq" id="WP_283409602.1">
    <property type="nucleotide sequence ID" value="NZ_FXUF01000008.1"/>
</dbReference>
<dbReference type="PANTHER" id="PTHR42806:SF1">
    <property type="entry name" value="GLYCINE DEHYDROGENASE (DECARBOXYLATING)"/>
    <property type="match status" value="1"/>
</dbReference>
<proteinExistence type="inferred from homology"/>
<evidence type="ECO:0000256" key="1">
    <source>
        <dbReference type="ARBA" id="ARBA00003788"/>
    </source>
</evidence>
<comment type="subunit">
    <text evidence="4">The glycine cleavage system is composed of four proteins: P, T, L and H. In this organism, the P 'protein' is a heterodimer of two subunits.</text>
</comment>
<dbReference type="SUPFAM" id="SSF53383">
    <property type="entry name" value="PLP-dependent transferases"/>
    <property type="match status" value="1"/>
</dbReference>
<dbReference type="InterPro" id="IPR015421">
    <property type="entry name" value="PyrdxlP-dep_Trfase_major"/>
</dbReference>
<accession>A0AA45WWM4</accession>
<dbReference type="Gene3D" id="3.40.640.10">
    <property type="entry name" value="Type I PLP-dependent aspartate aminotransferase-like (Major domain)"/>
    <property type="match status" value="1"/>
</dbReference>
<protein>
    <recommendedName>
        <fullName evidence="4">Probable glycine dehydrogenase (decarboxylating) subunit 1</fullName>
        <ecNumber evidence="4">1.4.4.2</ecNumber>
    </recommendedName>
    <alternativeName>
        <fullName evidence="4">Glycine cleavage system P-protein subunit 1</fullName>
    </alternativeName>
    <alternativeName>
        <fullName evidence="4">Glycine decarboxylase subunit 1</fullName>
    </alternativeName>
    <alternativeName>
        <fullName evidence="4">Glycine dehydrogenase (aminomethyl-transferring) subunit 1</fullName>
    </alternativeName>
</protein>
<dbReference type="InterPro" id="IPR020581">
    <property type="entry name" value="GDC_P"/>
</dbReference>
<dbReference type="EMBL" id="FXUF01000008">
    <property type="protein sequence ID" value="SMP60359.1"/>
    <property type="molecule type" value="Genomic_DNA"/>
</dbReference>
<sequence length="448" mass="49300">MFPYIPHTEEDVKYMLDTLGMKELEELFADIPKEVRLGRELNLEAPKSELEVQRLMNGLANKNKPTGELLSFLGAGAYDHYIPTVVKHITGRSEFYTAYTPYQAEISQGTLQAIFEFQTMIANLTGMDLSNASMYDGSTATAEAAAMAGDATRRKEILISETVHPETRQVLNTYAHFNGLKVETVPAAAGVTDLEKLKTMISKETAGVILQTPNFFGIIEEVEEVEKMIHEVKGLLIMNVDPISLGILKAPGDLGADIVVGEGHAMGNPMSYGGPYLGFMAATTKLMRKMPGRIAGQTTDIEGKTGYVLTLQTREQHIRREKATSNICSNQALNALAALVYMSVLGKKGIQEVARQSYKKAHHALTEIEKVTGFKRTFDKPFFKEFAVQVPTSPAAVNEALLKEGILGGYELGKHYQDQSNSLLFCVTEKRTLDDIQRLVKGLEVAKA</sequence>
<evidence type="ECO:0000256" key="3">
    <source>
        <dbReference type="ARBA" id="ARBA00049026"/>
    </source>
</evidence>
<comment type="caution">
    <text evidence="6">The sequence shown here is derived from an EMBL/GenBank/DDBJ whole genome shotgun (WGS) entry which is preliminary data.</text>
</comment>
<dbReference type="EC" id="1.4.4.2" evidence="4"/>
<evidence type="ECO:0000259" key="5">
    <source>
        <dbReference type="Pfam" id="PF02347"/>
    </source>
</evidence>
<reference evidence="6" key="1">
    <citation type="submission" date="2017-05" db="EMBL/GenBank/DDBJ databases">
        <authorList>
            <person name="Varghese N."/>
            <person name="Submissions S."/>
        </authorList>
    </citation>
    <scope>NUCLEOTIDE SEQUENCE</scope>
    <source>
        <strain evidence="6">Su22</strain>
    </source>
</reference>
<dbReference type="AlphaFoldDB" id="A0AA45WWM4"/>
<dbReference type="InterPro" id="IPR023010">
    <property type="entry name" value="GcvPA"/>
</dbReference>